<reference evidence="2 3" key="1">
    <citation type="submission" date="2016-12" db="EMBL/GenBank/DDBJ databases">
        <authorList>
            <person name="Song W.-J."/>
            <person name="Kurnit D.M."/>
        </authorList>
    </citation>
    <scope>NUCLEOTIDE SEQUENCE [LARGE SCALE GENOMIC DNA]</scope>
    <source>
        <strain evidence="2 3">DSM 12503</strain>
    </source>
</reference>
<accession>A0A1M7Y0G0</accession>
<keyword evidence="1" id="KW-0812">Transmembrane</keyword>
<name>A0A1M7Y0G0_9FIRM</name>
<organism evidence="2 3">
    <name type="scientific">Anaerocolumna xylanovorans DSM 12503</name>
    <dbReference type="NCBI Taxonomy" id="1121345"/>
    <lineage>
        <taxon>Bacteria</taxon>
        <taxon>Bacillati</taxon>
        <taxon>Bacillota</taxon>
        <taxon>Clostridia</taxon>
        <taxon>Lachnospirales</taxon>
        <taxon>Lachnospiraceae</taxon>
        <taxon>Anaerocolumna</taxon>
    </lineage>
</organism>
<keyword evidence="1" id="KW-1133">Transmembrane helix</keyword>
<dbReference type="RefSeq" id="WP_073587484.1">
    <property type="nucleotide sequence ID" value="NZ_FRFD01000003.1"/>
</dbReference>
<evidence type="ECO:0000313" key="2">
    <source>
        <dbReference type="EMBL" id="SHO45097.1"/>
    </source>
</evidence>
<protein>
    <submittedName>
        <fullName evidence="2">Uncharacterized protein</fullName>
    </submittedName>
</protein>
<dbReference type="STRING" id="1121345.SAMN02745217_00823"/>
<gene>
    <name evidence="2" type="ORF">SAMN02745217_00823</name>
</gene>
<sequence>MKKPKIVLSIGMIMASFLLITFSVYNSSFTDKGKVTREKEQDSQVAGGIETIQKAGYTILLKGSARPEKDEIAVENAVEIGLKEYEKTHHLDAKECKIEMVFLDGIVKKAGTWSGHIKLNDTDTYEFIVDGKTGNVDYTSTSK</sequence>
<dbReference type="AlphaFoldDB" id="A0A1M7Y0G0"/>
<proteinExistence type="predicted"/>
<dbReference type="Proteomes" id="UP000184612">
    <property type="component" value="Unassembled WGS sequence"/>
</dbReference>
<dbReference type="EMBL" id="FRFD01000003">
    <property type="protein sequence ID" value="SHO45097.1"/>
    <property type="molecule type" value="Genomic_DNA"/>
</dbReference>
<evidence type="ECO:0000256" key="1">
    <source>
        <dbReference type="SAM" id="Phobius"/>
    </source>
</evidence>
<keyword evidence="3" id="KW-1185">Reference proteome</keyword>
<evidence type="ECO:0000313" key="3">
    <source>
        <dbReference type="Proteomes" id="UP000184612"/>
    </source>
</evidence>
<dbReference type="OrthoDB" id="2034072at2"/>
<keyword evidence="1" id="KW-0472">Membrane</keyword>
<feature type="transmembrane region" description="Helical" evidence="1">
    <location>
        <begin position="6"/>
        <end position="25"/>
    </location>
</feature>